<evidence type="ECO:0000313" key="2">
    <source>
        <dbReference type="Proteomes" id="UP001530315"/>
    </source>
</evidence>
<protein>
    <submittedName>
        <fullName evidence="1">Uncharacterized protein</fullName>
    </submittedName>
</protein>
<keyword evidence="2" id="KW-1185">Reference proteome</keyword>
<organism evidence="1 2">
    <name type="scientific">Stephanodiscus triporus</name>
    <dbReference type="NCBI Taxonomy" id="2934178"/>
    <lineage>
        <taxon>Eukaryota</taxon>
        <taxon>Sar</taxon>
        <taxon>Stramenopiles</taxon>
        <taxon>Ochrophyta</taxon>
        <taxon>Bacillariophyta</taxon>
        <taxon>Coscinodiscophyceae</taxon>
        <taxon>Thalassiosirophycidae</taxon>
        <taxon>Stephanodiscales</taxon>
        <taxon>Stephanodiscaceae</taxon>
        <taxon>Stephanodiscus</taxon>
    </lineage>
</organism>
<accession>A0ABD3NCH6</accession>
<gene>
    <name evidence="1" type="ORF">ACHAW5_008188</name>
</gene>
<name>A0ABD3NCH6_9STRA</name>
<reference evidence="1 2" key="1">
    <citation type="submission" date="2024-10" db="EMBL/GenBank/DDBJ databases">
        <title>Updated reference genomes for cyclostephanoid diatoms.</title>
        <authorList>
            <person name="Roberts W.R."/>
            <person name="Alverson A.J."/>
        </authorList>
    </citation>
    <scope>NUCLEOTIDE SEQUENCE [LARGE SCALE GENOMIC DNA]</scope>
    <source>
        <strain evidence="1 2">AJA276-08</strain>
    </source>
</reference>
<dbReference type="AlphaFoldDB" id="A0ABD3NCH6"/>
<dbReference type="Proteomes" id="UP001530315">
    <property type="component" value="Unassembled WGS sequence"/>
</dbReference>
<comment type="caution">
    <text evidence="1">The sequence shown here is derived from an EMBL/GenBank/DDBJ whole genome shotgun (WGS) entry which is preliminary data.</text>
</comment>
<dbReference type="EMBL" id="JALLAZ020001509">
    <property type="protein sequence ID" value="KAL3773754.1"/>
    <property type="molecule type" value="Genomic_DNA"/>
</dbReference>
<evidence type="ECO:0000313" key="1">
    <source>
        <dbReference type="EMBL" id="KAL3773754.1"/>
    </source>
</evidence>
<proteinExistence type="predicted"/>
<sequence length="422" mass="46993">MPATPTFGTVLVNRKANERPKDWEIQLRSICQKMRVVENLLGSPHLMVTGSPSVAVRIYSAEDASRLEGIGSDSNGNTSDVGIDGLRNFRDKYEHSIVIFVLPTGQQQRDQLGRRDSFVNTAQRDLLLHEALGGGDGKKKHTSRTVIAVDTSQVLLAIDSVVKSLLPEKREKRRKYFAQVGNQNFLPAGGTQHTHEVIANHVTKTFDAWAERFEMPEGDSAVVLSVLGSLANVTTADMHVLDDVPIRKASKEMIIGFFGAKAVGEEMEVHSHQDEFNDDLDDSELLECPDPSTLNAVQQSERTPFHTRYCHDTTNHPMVHNHRSFAGNAPFNFTPMVPPQQPGHRSTSSMYPESFSPQMGGRQMISNSGFRPLQRDVHHIHRSPPPGSRGGNYSFNDGYNGIQGFHGSDEEFRGYYHTQSFM</sequence>